<protein>
    <recommendedName>
        <fullName evidence="3">Lipoprotein</fullName>
    </recommendedName>
</protein>
<evidence type="ECO:0000313" key="1">
    <source>
        <dbReference type="EMBL" id="GGM20056.1"/>
    </source>
</evidence>
<keyword evidence="2" id="KW-1185">Reference proteome</keyword>
<comment type="caution">
    <text evidence="1">The sequence shown here is derived from an EMBL/GenBank/DDBJ whole genome shotgun (WGS) entry which is preliminary data.</text>
</comment>
<gene>
    <name evidence="1" type="ORF">GCM10011351_02370</name>
</gene>
<dbReference type="PROSITE" id="PS51257">
    <property type="entry name" value="PROKAR_LIPOPROTEIN"/>
    <property type="match status" value="1"/>
</dbReference>
<evidence type="ECO:0008006" key="3">
    <source>
        <dbReference type="Google" id="ProtNLM"/>
    </source>
</evidence>
<accession>A0A917TE16</accession>
<reference evidence="1" key="1">
    <citation type="journal article" date="2014" name="Int. J. Syst. Evol. Microbiol.">
        <title>Complete genome sequence of Corynebacterium casei LMG S-19264T (=DSM 44701T), isolated from a smear-ripened cheese.</title>
        <authorList>
            <consortium name="US DOE Joint Genome Institute (JGI-PGF)"/>
            <person name="Walter F."/>
            <person name="Albersmeier A."/>
            <person name="Kalinowski J."/>
            <person name="Ruckert C."/>
        </authorList>
    </citation>
    <scope>NUCLEOTIDE SEQUENCE</scope>
    <source>
        <strain evidence="1">CGMCC 1.6333</strain>
    </source>
</reference>
<sequence length="244" mass="27690">MSKYCVTWIITLIVLLIGCSEQTPAIKKIETNEIQNESVAIVEQPSEDKKTDAVEKIIEFNLPTEQVLINLNQVPILKNYLSQIKSQTNAINNMELTRVDTTSRDSLYLLAFACQELSCSYLLLDTDQGNSFLLADMSNFSSVKTSPDQTKLLFQFMRNTSDQTWQKHKLAVFDIEKWESISLKSESNISLGVFSWPIQEIEWKDDSTVLATIPAVEEPTSQIITDWLKSDQVTREIALTLADN</sequence>
<dbReference type="AlphaFoldDB" id="A0A917TE16"/>
<dbReference type="OrthoDB" id="2829902at2"/>
<reference evidence="1" key="2">
    <citation type="submission" date="2020-09" db="EMBL/GenBank/DDBJ databases">
        <authorList>
            <person name="Sun Q."/>
            <person name="Zhou Y."/>
        </authorList>
    </citation>
    <scope>NUCLEOTIDE SEQUENCE</scope>
    <source>
        <strain evidence="1">CGMCC 1.6333</strain>
    </source>
</reference>
<organism evidence="1 2">
    <name type="scientific">Paraliobacillus quinghaiensis</name>
    <dbReference type="NCBI Taxonomy" id="470815"/>
    <lineage>
        <taxon>Bacteria</taxon>
        <taxon>Bacillati</taxon>
        <taxon>Bacillota</taxon>
        <taxon>Bacilli</taxon>
        <taxon>Bacillales</taxon>
        <taxon>Bacillaceae</taxon>
        <taxon>Paraliobacillus</taxon>
    </lineage>
</organism>
<dbReference type="EMBL" id="BMLG01000001">
    <property type="protein sequence ID" value="GGM20056.1"/>
    <property type="molecule type" value="Genomic_DNA"/>
</dbReference>
<proteinExistence type="predicted"/>
<dbReference type="Proteomes" id="UP000618460">
    <property type="component" value="Unassembled WGS sequence"/>
</dbReference>
<evidence type="ECO:0000313" key="2">
    <source>
        <dbReference type="Proteomes" id="UP000618460"/>
    </source>
</evidence>
<dbReference type="RefSeq" id="WP_117152882.1">
    <property type="nucleotide sequence ID" value="NZ_BMLG01000001.1"/>
</dbReference>
<name>A0A917TE16_9BACI</name>